<dbReference type="PANTHER" id="PTHR34595:SF2">
    <property type="entry name" value="BLR2978 PROTEIN"/>
    <property type="match status" value="1"/>
</dbReference>
<dbReference type="PANTHER" id="PTHR34595">
    <property type="entry name" value="BLR5612 PROTEIN"/>
    <property type="match status" value="1"/>
</dbReference>
<dbReference type="InterPro" id="IPR025841">
    <property type="entry name" value="CP_ATPgrasp_2"/>
</dbReference>
<dbReference type="Pfam" id="PF04168">
    <property type="entry name" value="Alpha-E"/>
    <property type="match status" value="1"/>
</dbReference>
<proteinExistence type="predicted"/>
<comment type="caution">
    <text evidence="3">The sequence shown here is derived from an EMBL/GenBank/DDBJ whole genome shotgun (WGS) entry which is preliminary data.</text>
</comment>
<evidence type="ECO:0000259" key="1">
    <source>
        <dbReference type="Pfam" id="PF04168"/>
    </source>
</evidence>
<feature type="domain" description="Circularly permuted ATP-grasp type 2" evidence="2">
    <location>
        <begin position="109"/>
        <end position="492"/>
    </location>
</feature>
<dbReference type="Pfam" id="PF14403">
    <property type="entry name" value="CP_ATPgrasp_2"/>
    <property type="match status" value="1"/>
</dbReference>
<dbReference type="Gene3D" id="3.40.50.11290">
    <property type="match status" value="1"/>
</dbReference>
<dbReference type="Proteomes" id="UP001596001">
    <property type="component" value="Unassembled WGS sequence"/>
</dbReference>
<dbReference type="InterPro" id="IPR007296">
    <property type="entry name" value="DUF403"/>
</dbReference>
<dbReference type="SUPFAM" id="SSF56059">
    <property type="entry name" value="Glutathione synthetase ATP-binding domain-like"/>
    <property type="match status" value="1"/>
</dbReference>
<gene>
    <name evidence="3" type="ORF">ACFO6X_11460</name>
</gene>
<reference evidence="4" key="1">
    <citation type="journal article" date="2019" name="Int. J. Syst. Evol. Microbiol.">
        <title>The Global Catalogue of Microorganisms (GCM) 10K type strain sequencing project: providing services to taxonomists for standard genome sequencing and annotation.</title>
        <authorList>
            <consortium name="The Broad Institute Genomics Platform"/>
            <consortium name="The Broad Institute Genome Sequencing Center for Infectious Disease"/>
            <person name="Wu L."/>
            <person name="Ma J."/>
        </authorList>
    </citation>
    <scope>NUCLEOTIDE SEQUENCE [LARGE SCALE GENOMIC DNA]</scope>
    <source>
        <strain evidence="4">CCUG 49452</strain>
    </source>
</reference>
<dbReference type="EMBL" id="JBHSHJ010000009">
    <property type="protein sequence ID" value="MFC4789596.1"/>
    <property type="molecule type" value="Genomic_DNA"/>
</dbReference>
<keyword evidence="4" id="KW-1185">Reference proteome</keyword>
<evidence type="ECO:0000313" key="4">
    <source>
        <dbReference type="Proteomes" id="UP001596001"/>
    </source>
</evidence>
<evidence type="ECO:0000259" key="2">
    <source>
        <dbReference type="Pfam" id="PF14403"/>
    </source>
</evidence>
<name>A0ABV9QDK6_9BURK</name>
<feature type="domain" description="DUF403" evidence="1">
    <location>
        <begin position="546"/>
        <end position="854"/>
    </location>
</feature>
<dbReference type="InterPro" id="IPR051680">
    <property type="entry name" value="ATP-dep_Glu-Cys_Ligase-2"/>
</dbReference>
<evidence type="ECO:0000313" key="3">
    <source>
        <dbReference type="EMBL" id="MFC4789596.1"/>
    </source>
</evidence>
<organism evidence="3 4">
    <name type="scientific">Giesbergeria sinuosa</name>
    <dbReference type="NCBI Taxonomy" id="80883"/>
    <lineage>
        <taxon>Bacteria</taxon>
        <taxon>Pseudomonadati</taxon>
        <taxon>Pseudomonadota</taxon>
        <taxon>Betaproteobacteria</taxon>
        <taxon>Burkholderiales</taxon>
        <taxon>Comamonadaceae</taxon>
        <taxon>Giesbergeria</taxon>
    </lineage>
</organism>
<protein>
    <submittedName>
        <fullName evidence="3">Circularly permuted type 2 ATP-grasp protein</fullName>
    </submittedName>
</protein>
<sequence length="866" mass="95335">MTILSPLSPVAAAPEASTADLALSMAAPALPGHYDELRGGTGLPHDDSTDTTMAPAWRQFFSHPGTQNLADLNRRQTSLEQQIRDNGVSYNVYADSSNPQRPWSLDLFPLIVQADEWRHIEAGVLQRVRLLEHTLQDVYGPQELLRDGLLPAALVQGHPGYLRTLHGLAPVGGNRLQVCAFDLARGPDGRWAVAAQRTQAPSGLGYALENRLSISRLFPQAFDSLQVQRLASSYRALIDGLRSMSPAGADAHIALLTPGPYNETYFEQAYLTRYLGITLVQGNDLTVRDNRLFLRTLRGLEPVHVLIKRVDDAWCDPLELRADSSLGVPGLLQTLRSGNLLMANMPGSAFLESVGMLGFMPKLSRRLLNEELQLPSWPTWWCGEHAALQSATAHLAQCAIKPTYTGSALHGQFAGLQCSTLDAHERAAWLERLHQSGEEFTLQQEIPLSQMPTWDAQSQPPRIVPREVMLRVFALTDGQQSWRVLPGGLGRIVSTQDSVLSLQRGGSSADVWVRVDAERGHTVDRTTLLNKRITPATVAQYRRVVTSRAAENLFWLGRYTERSENSLRLARLTLSTLGSAGQSCLPLVKWLGSLAASCSLVPADVPSPMLARRVFTRALVAGLGNPDTTASVGFNLRALRQVASSIRERLSQEHWGLILRTEQHFFERCADLVDGNYSTLDVLRVLDSVSPNLAAMTGEQTDRMTRDDGWRLLSIGRQLERLDFLGMALARAFESGAMAESAGFEAVLALFDSTITFHAQYQRSRDVAALLELLVISRDNPRSLGWVVQTLRGRLAKLACDADDSLLALTPDPNQWALAQLCNDEVPLPALGQLLERCTSATWRVSDGISLRYFTHTHESSRSLGA</sequence>
<accession>A0ABV9QDK6</accession>